<dbReference type="AlphaFoldDB" id="A0AAV5WU99"/>
<gene>
    <name evidence="1" type="ORF">PFISCL1PPCAC_25556</name>
</gene>
<keyword evidence="2" id="KW-1185">Reference proteome</keyword>
<reference evidence="1" key="1">
    <citation type="submission" date="2023-10" db="EMBL/GenBank/DDBJ databases">
        <title>Genome assembly of Pristionchus species.</title>
        <authorList>
            <person name="Yoshida K."/>
            <person name="Sommer R.J."/>
        </authorList>
    </citation>
    <scope>NUCLEOTIDE SEQUENCE</scope>
    <source>
        <strain evidence="1">RS5133</strain>
    </source>
</reference>
<proteinExistence type="predicted"/>
<accession>A0AAV5WU99</accession>
<dbReference type="EMBL" id="BTSY01000006">
    <property type="protein sequence ID" value="GMT34259.1"/>
    <property type="molecule type" value="Genomic_DNA"/>
</dbReference>
<evidence type="ECO:0000313" key="1">
    <source>
        <dbReference type="EMBL" id="GMT34259.1"/>
    </source>
</evidence>
<dbReference type="Proteomes" id="UP001432322">
    <property type="component" value="Unassembled WGS sequence"/>
</dbReference>
<comment type="caution">
    <text evidence="1">The sequence shown here is derived from an EMBL/GenBank/DDBJ whole genome shotgun (WGS) entry which is preliminary data.</text>
</comment>
<evidence type="ECO:0008006" key="3">
    <source>
        <dbReference type="Google" id="ProtNLM"/>
    </source>
</evidence>
<evidence type="ECO:0000313" key="2">
    <source>
        <dbReference type="Proteomes" id="UP001432322"/>
    </source>
</evidence>
<sequence>MGDSILLASRSTLLTISLRNNDWIGFSLNSNQNPKFSRFSTPFFRPFQMPLHKCVWSCVFSVSRKLRGRMRRFGVNWKRREVVTIGARRNCHLQQASLPEDFHPLSVR</sequence>
<organism evidence="1 2">
    <name type="scientific">Pristionchus fissidentatus</name>
    <dbReference type="NCBI Taxonomy" id="1538716"/>
    <lineage>
        <taxon>Eukaryota</taxon>
        <taxon>Metazoa</taxon>
        <taxon>Ecdysozoa</taxon>
        <taxon>Nematoda</taxon>
        <taxon>Chromadorea</taxon>
        <taxon>Rhabditida</taxon>
        <taxon>Rhabditina</taxon>
        <taxon>Diplogasteromorpha</taxon>
        <taxon>Diplogasteroidea</taxon>
        <taxon>Neodiplogasteridae</taxon>
        <taxon>Pristionchus</taxon>
    </lineage>
</organism>
<protein>
    <recommendedName>
        <fullName evidence="3">Ribosomal protein</fullName>
    </recommendedName>
</protein>
<name>A0AAV5WU99_9BILA</name>